<evidence type="ECO:0000313" key="2">
    <source>
        <dbReference type="MGI" id="MGI:3782766"/>
    </source>
</evidence>
<reference evidence="1" key="1">
    <citation type="journal article" date="1999" name="Methods Enzymol.">
        <title>High-efficiency full-length cDNA cloning.</title>
        <authorList>
            <person name="Carninci P."/>
            <person name="Hayashizaki Y."/>
        </authorList>
    </citation>
    <scope>NUCLEOTIDE SEQUENCE</scope>
    <source>
        <strain evidence="1">C57BL/6J</strain>
        <tissue evidence="1">Diencephalon</tissue>
    </source>
</reference>
<reference evidence="1" key="5">
    <citation type="journal article" date="2002" name="Nature">
        <title>Analysis of the mouse transcriptome based on functional annotation of 60,770 full-length cDNAs.</title>
        <authorList>
            <consortium name="The FANTOM Consortium and the RIKEN Genome Exploration Research Group Phase I and II Team"/>
        </authorList>
    </citation>
    <scope>NUCLEOTIDE SEQUENCE</scope>
    <source>
        <strain evidence="1">C57BL/6J</strain>
        <tissue evidence="1">Diencephalon</tissue>
    </source>
</reference>
<dbReference type="MGI" id="MGI:3782766">
    <property type="gene designation" value="Gm4583"/>
</dbReference>
<sequence length="110" mass="11906">MTHLKLKSFPLTKVSPSSTLSPGFVLSTHPGGSPWLPTHPFLPSLSSFKAHSSLNPTDSVSCLSFLPSLFYGLYSKLRPYHVMLLNRINTSLLLPSLGALQDGIPNSSNL</sequence>
<proteinExistence type="evidence at transcript level"/>
<dbReference type="AGR" id="MGI:3782766"/>
<reference evidence="1" key="4">
    <citation type="journal article" date="2001" name="Nature">
        <title>Functional annotation of a full-length mouse cDNA collection.</title>
        <authorList>
            <consortium name="The RIKEN Genome Exploration Research Group Phase II Team and the FANTOM Consortium"/>
        </authorList>
    </citation>
    <scope>NUCLEOTIDE SEQUENCE</scope>
    <source>
        <strain evidence="1">C57BL/6J</strain>
        <tissue evidence="1">Diencephalon</tissue>
    </source>
</reference>
<accession>Q3UVU5</accession>
<reference evidence="1" key="6">
    <citation type="submission" date="2004-03" db="EMBL/GenBank/DDBJ databases">
        <authorList>
            <person name="Arakawa T."/>
            <person name="Carninci P."/>
            <person name="Fukuda S."/>
            <person name="Hashizume W."/>
            <person name="Hayashida K."/>
            <person name="Hori F."/>
            <person name="Iida J."/>
            <person name="Imamura K."/>
            <person name="Imotani K."/>
            <person name="Itoh M."/>
            <person name="Kanagawa S."/>
            <person name="Kawai J."/>
            <person name="Kojima M."/>
            <person name="Konno H."/>
            <person name="Murata M."/>
            <person name="Nakamura M."/>
            <person name="Ninomiya N."/>
            <person name="Nishiyori H."/>
            <person name="Nomura K."/>
            <person name="Ohno M."/>
            <person name="Sakazume N."/>
            <person name="Sano H."/>
            <person name="Sasaki D."/>
            <person name="Shibata K."/>
            <person name="Shiraki T."/>
            <person name="Tagami M."/>
            <person name="Tagami Y."/>
            <person name="Waki K."/>
            <person name="Watahiki A."/>
            <person name="Muramatsu M."/>
            <person name="Hayashizaki Y."/>
        </authorList>
    </citation>
    <scope>NUCLEOTIDE SEQUENCE</scope>
    <source>
        <strain evidence="1">C57BL/6J</strain>
        <tissue evidence="1">Diencephalon</tissue>
    </source>
</reference>
<reference evidence="1" key="8">
    <citation type="journal article" date="2005" name="Science">
        <title>Antisense Transcription in the Mammalian Transcriptome.</title>
        <authorList>
            <consortium name="RIKEN Genome Exploration Research Group and Genome Science Group (Genome Network Project Core Group) and the FANTOM Consortium"/>
        </authorList>
    </citation>
    <scope>NUCLEOTIDE SEQUENCE</scope>
    <source>
        <strain evidence="1">C57BL/6J</strain>
        <tissue evidence="1">Diencephalon</tissue>
    </source>
</reference>
<reference evidence="1" key="3">
    <citation type="journal article" date="2000" name="Genome Res.">
        <title>RIKEN integrated sequence analysis (RISA) system--384-format sequencing pipeline with 384 multicapillary sequencer.</title>
        <authorList>
            <person name="Shibata K."/>
            <person name="Itoh M."/>
            <person name="Aizawa K."/>
            <person name="Nagaoka S."/>
            <person name="Sasaki N."/>
            <person name="Carninci P."/>
            <person name="Konno H."/>
            <person name="Akiyama J."/>
            <person name="Nishi K."/>
            <person name="Kitsunai T."/>
            <person name="Tashiro H."/>
            <person name="Itoh M."/>
            <person name="Sumi N."/>
            <person name="Ishii Y."/>
            <person name="Nakamura S."/>
            <person name="Hazama M."/>
            <person name="Nishine T."/>
            <person name="Harada A."/>
            <person name="Yamamoto R."/>
            <person name="Matsumoto H."/>
            <person name="Sakaguchi S."/>
            <person name="Ikegami T."/>
            <person name="Kashiwagi K."/>
            <person name="Fujiwake S."/>
            <person name="Inoue K."/>
            <person name="Togawa Y."/>
            <person name="Izawa M."/>
            <person name="Ohara E."/>
            <person name="Watahiki M."/>
            <person name="Yoneda Y."/>
            <person name="Ishikawa T."/>
            <person name="Ozawa K."/>
            <person name="Tanaka T."/>
            <person name="Matsuura S."/>
            <person name="Kawai J."/>
            <person name="Okazaki Y."/>
            <person name="Muramatsu M."/>
            <person name="Inoue Y."/>
            <person name="Kira A."/>
            <person name="Hayashizaki Y."/>
        </authorList>
    </citation>
    <scope>NUCLEOTIDE SEQUENCE</scope>
    <source>
        <strain evidence="1">C57BL/6J</strain>
        <tissue evidence="1">Diencephalon</tissue>
    </source>
</reference>
<evidence type="ECO:0000313" key="1">
    <source>
        <dbReference type="EMBL" id="BAE23174.1"/>
    </source>
</evidence>
<reference evidence="1" key="7">
    <citation type="journal article" date="2005" name="Science">
        <title>The Transcriptional Landscape of the Mammalian Genome.</title>
        <authorList>
            <consortium name="The FANTOM Consortium"/>
            <consortium name="Riken Genome Exploration Research Group and Genome Science Group (Genome Network Project Core Group)"/>
        </authorList>
    </citation>
    <scope>NUCLEOTIDE SEQUENCE</scope>
    <source>
        <strain evidence="1">C57BL/6J</strain>
        <tissue evidence="1">Diencephalon</tissue>
    </source>
</reference>
<gene>
    <name evidence="2" type="primary">Gm4583</name>
    <name evidence="2" type="synonym">100043676</name>
</gene>
<dbReference type="AlphaFoldDB" id="Q3UVU5"/>
<protein>
    <submittedName>
        <fullName evidence="1">Uncharacterized protein</fullName>
    </submittedName>
</protein>
<organism evidence="1">
    <name type="scientific">Mus musculus</name>
    <name type="common">Mouse</name>
    <dbReference type="NCBI Taxonomy" id="10090"/>
    <lineage>
        <taxon>Eukaryota</taxon>
        <taxon>Metazoa</taxon>
        <taxon>Chordata</taxon>
        <taxon>Craniata</taxon>
        <taxon>Vertebrata</taxon>
        <taxon>Euteleostomi</taxon>
        <taxon>Mammalia</taxon>
        <taxon>Eutheria</taxon>
        <taxon>Euarchontoglires</taxon>
        <taxon>Glires</taxon>
        <taxon>Rodentia</taxon>
        <taxon>Myomorpha</taxon>
        <taxon>Muroidea</taxon>
        <taxon>Muridae</taxon>
        <taxon>Murinae</taxon>
        <taxon>Mus</taxon>
        <taxon>Mus</taxon>
    </lineage>
</organism>
<dbReference type="EMBL" id="AK136930">
    <property type="protein sequence ID" value="BAE23174.1"/>
    <property type="molecule type" value="mRNA"/>
</dbReference>
<name>Q3UVU5_MOUSE</name>
<reference evidence="1" key="2">
    <citation type="journal article" date="2000" name="Genome Res.">
        <title>Normalization and subtraction of cap-trapper-selected cDNAs to prepare full-length cDNA libraries for rapid discovery of new genes.</title>
        <authorList>
            <person name="Carninci P."/>
            <person name="Shibata Y."/>
            <person name="Hayatsu N."/>
            <person name="Sugahara Y."/>
            <person name="Shibata K."/>
            <person name="Itoh M."/>
            <person name="Konno H."/>
            <person name="Okazaki Y."/>
            <person name="Muramatsu M."/>
            <person name="Hayashizaki Y."/>
        </authorList>
    </citation>
    <scope>NUCLEOTIDE SEQUENCE</scope>
    <source>
        <strain evidence="1">C57BL/6J</strain>
        <tissue evidence="1">Diencephalon</tissue>
    </source>
</reference>